<proteinExistence type="predicted"/>
<dbReference type="Gene3D" id="1.10.10.2050">
    <property type="match status" value="1"/>
</dbReference>
<dbReference type="Pfam" id="PF21237">
    <property type="entry name" value="Pus10_N_euk"/>
    <property type="match status" value="1"/>
</dbReference>
<name>A0A8C7T6V2_ONCMY</name>
<reference evidence="2" key="3">
    <citation type="submission" date="2025-09" db="UniProtKB">
        <authorList>
            <consortium name="Ensembl"/>
        </authorList>
    </citation>
    <scope>IDENTIFICATION</scope>
</reference>
<keyword evidence="3" id="KW-1185">Reference proteome</keyword>
<protein>
    <recommendedName>
        <fullName evidence="1">Pus10 N-terminal eukaryotes domain-containing protein</fullName>
    </recommendedName>
</protein>
<feature type="domain" description="Pus10 N-terminal eukaryotes" evidence="1">
    <location>
        <begin position="30"/>
        <end position="63"/>
    </location>
</feature>
<evidence type="ECO:0000313" key="2">
    <source>
        <dbReference type="Ensembl" id="ENSOMYP00000077295.1"/>
    </source>
</evidence>
<dbReference type="AlphaFoldDB" id="A0A8C7T6V2"/>
<organism evidence="2 3">
    <name type="scientific">Oncorhynchus mykiss</name>
    <name type="common">Rainbow trout</name>
    <name type="synonym">Salmo gairdneri</name>
    <dbReference type="NCBI Taxonomy" id="8022"/>
    <lineage>
        <taxon>Eukaryota</taxon>
        <taxon>Metazoa</taxon>
        <taxon>Chordata</taxon>
        <taxon>Craniata</taxon>
        <taxon>Vertebrata</taxon>
        <taxon>Euteleostomi</taxon>
        <taxon>Actinopterygii</taxon>
        <taxon>Neopterygii</taxon>
        <taxon>Teleostei</taxon>
        <taxon>Protacanthopterygii</taxon>
        <taxon>Salmoniformes</taxon>
        <taxon>Salmonidae</taxon>
        <taxon>Salmoninae</taxon>
        <taxon>Oncorhynchus</taxon>
    </lineage>
</organism>
<evidence type="ECO:0000259" key="1">
    <source>
        <dbReference type="Pfam" id="PF21237"/>
    </source>
</evidence>
<dbReference type="GeneTree" id="ENSGT00950000183955"/>
<reference evidence="2" key="1">
    <citation type="submission" date="2020-07" db="EMBL/GenBank/DDBJ databases">
        <title>A long reads based de novo assembly of the rainbow trout Arlee double haploid line genome.</title>
        <authorList>
            <person name="Gao G."/>
            <person name="Palti Y."/>
        </authorList>
    </citation>
    <scope>NUCLEOTIDE SEQUENCE [LARGE SCALE GENOMIC DNA]</scope>
</reference>
<reference evidence="2" key="2">
    <citation type="submission" date="2025-08" db="UniProtKB">
        <authorList>
            <consortium name="Ensembl"/>
        </authorList>
    </citation>
    <scope>IDENTIFICATION</scope>
</reference>
<dbReference type="InterPro" id="IPR048742">
    <property type="entry name" value="Pus10_N_euk"/>
</dbReference>
<evidence type="ECO:0000313" key="3">
    <source>
        <dbReference type="Proteomes" id="UP000694395"/>
    </source>
</evidence>
<dbReference type="Proteomes" id="UP000694395">
    <property type="component" value="Chromosome 13"/>
</dbReference>
<accession>A0A8C7T6V2</accession>
<dbReference type="Ensembl" id="ENSOMYT00000084156.2">
    <property type="protein sequence ID" value="ENSOMYP00000077295.1"/>
    <property type="gene ID" value="ENSOMYG00000035758.2"/>
</dbReference>
<sequence length="67" mass="7425">MLPLKEKYRPIVKKLLEAGCCARCVLRFCCLGVQSAKNYQFDTMVLSVSLPAQLSVREVSGYIVGLS</sequence>